<evidence type="ECO:0000313" key="2">
    <source>
        <dbReference type="Proteomes" id="UP000184164"/>
    </source>
</evidence>
<reference evidence="1 2" key="1">
    <citation type="submission" date="2016-11" db="EMBL/GenBank/DDBJ databases">
        <authorList>
            <person name="Jaros S."/>
            <person name="Januszkiewicz K."/>
            <person name="Wedrychowicz H."/>
        </authorList>
    </citation>
    <scope>NUCLEOTIDE SEQUENCE [LARGE SCALE GENOMIC DNA]</scope>
    <source>
        <strain evidence="1 2">DSM 26910</strain>
    </source>
</reference>
<dbReference type="Gene3D" id="2.60.120.200">
    <property type="match status" value="1"/>
</dbReference>
<dbReference type="Proteomes" id="UP000184164">
    <property type="component" value="Unassembled WGS sequence"/>
</dbReference>
<dbReference type="EMBL" id="FQUM01000004">
    <property type="protein sequence ID" value="SHF21261.1"/>
    <property type="molecule type" value="Genomic_DNA"/>
</dbReference>
<accession>A0A1M4ZTG4</accession>
<evidence type="ECO:0000313" key="1">
    <source>
        <dbReference type="EMBL" id="SHF21261.1"/>
    </source>
</evidence>
<dbReference type="AlphaFoldDB" id="A0A1M4ZTG4"/>
<protein>
    <recommendedName>
        <fullName evidence="3">Polysaccharide lyase</fullName>
    </recommendedName>
</protein>
<dbReference type="STRING" id="1484053.SAMN05444274_10459"/>
<gene>
    <name evidence="1" type="ORF">SAMN05444274_10459</name>
</gene>
<proteinExistence type="predicted"/>
<sequence>MKKLSNLIELSKVKNRCQKSSCWLFTKQIVKTAHVKLVWLLIILSLSCSANEPDKGDSGHGGVLLFKSGFENGVTISSDMNYIHGADEHYKWEATPSWIRASNFVYLVNDTEHLRDFMESAIISAPGPNGKKTNVLCMANKADDPMHQATSRNEYSFFCKSPPDDYKEGYVRYWMKLPDDLDKRIPFEKESSWYVIMEWKEPNSGNRLSKEECRDCCNASQGGTNNYRININLRKDKNSDKLHWDIRAEHPQPCRVEEWTYASKNVKVSLGEWFLVEAYMKKDVIDGRLYFAVDGEVVLDTDIVRPVGFEGRTVHPDNPLPLHFWSPLKNYHNMEWNAKGEIIHLYDDFEMWSSFPPGHPALLTKKQE</sequence>
<name>A0A1M4ZTG4_9BACT</name>
<evidence type="ECO:0008006" key="3">
    <source>
        <dbReference type="Google" id="ProtNLM"/>
    </source>
</evidence>
<organism evidence="1 2">
    <name type="scientific">Mariniphaga anaerophila</name>
    <dbReference type="NCBI Taxonomy" id="1484053"/>
    <lineage>
        <taxon>Bacteria</taxon>
        <taxon>Pseudomonadati</taxon>
        <taxon>Bacteroidota</taxon>
        <taxon>Bacteroidia</taxon>
        <taxon>Marinilabiliales</taxon>
        <taxon>Prolixibacteraceae</taxon>
        <taxon>Mariniphaga</taxon>
    </lineage>
</organism>
<keyword evidence="2" id="KW-1185">Reference proteome</keyword>